<dbReference type="PANTHER" id="PTHR46913">
    <property type="entry name" value="RING-H2 FINGER PROTEIN ATL16"/>
    <property type="match status" value="1"/>
</dbReference>
<dbReference type="SUPFAM" id="SSF57850">
    <property type="entry name" value="RING/U-box"/>
    <property type="match status" value="1"/>
</dbReference>
<evidence type="ECO:0000256" key="3">
    <source>
        <dbReference type="ARBA" id="ARBA00004906"/>
    </source>
</evidence>
<name>A0A978U9J3_ZIZJJ</name>
<dbReference type="EMBL" id="JAEACU010000189">
    <property type="protein sequence ID" value="KAH7511236.1"/>
    <property type="molecule type" value="Genomic_DNA"/>
</dbReference>
<dbReference type="InterPro" id="IPR013083">
    <property type="entry name" value="Znf_RING/FYVE/PHD"/>
</dbReference>
<protein>
    <recommendedName>
        <fullName evidence="4">RING-type E3 ubiquitin transferase</fullName>
        <ecNumber evidence="4">2.3.2.27</ecNumber>
    </recommendedName>
</protein>
<evidence type="ECO:0000256" key="10">
    <source>
        <dbReference type="ARBA" id="ARBA00022833"/>
    </source>
</evidence>
<comment type="subcellular location">
    <subcellularLocation>
        <location evidence="2">Membrane</location>
        <topology evidence="2">Single-pass membrane protein</topology>
    </subcellularLocation>
</comment>
<evidence type="ECO:0000259" key="14">
    <source>
        <dbReference type="Pfam" id="PF12678"/>
    </source>
</evidence>
<dbReference type="AlphaFoldDB" id="A0A978U9J3"/>
<evidence type="ECO:0000256" key="1">
    <source>
        <dbReference type="ARBA" id="ARBA00000900"/>
    </source>
</evidence>
<keyword evidence="8" id="KW-0863">Zinc-finger</keyword>
<proteinExistence type="inferred from homology"/>
<comment type="catalytic activity">
    <reaction evidence="1">
        <text>S-ubiquitinyl-[E2 ubiquitin-conjugating enzyme]-L-cysteine + [acceptor protein]-L-lysine = [E2 ubiquitin-conjugating enzyme]-L-cysteine + N(6)-ubiquitinyl-[acceptor protein]-L-lysine.</text>
        <dbReference type="EC" id="2.3.2.27"/>
    </reaction>
</comment>
<dbReference type="EC" id="2.3.2.27" evidence="4"/>
<gene>
    <name evidence="15" type="ORF">FEM48_ZijujUnG0031800</name>
</gene>
<dbReference type="InterPro" id="IPR035513">
    <property type="entry name" value="Invertase/methylesterase_inhib"/>
</dbReference>
<comment type="similarity">
    <text evidence="13">Belongs to the RING-type zinc finger family. ATL subfamily.</text>
</comment>
<dbReference type="Pfam" id="PF12678">
    <property type="entry name" value="zf-rbx1"/>
    <property type="match status" value="1"/>
</dbReference>
<dbReference type="GO" id="GO:0061630">
    <property type="term" value="F:ubiquitin protein ligase activity"/>
    <property type="evidence" value="ECO:0007669"/>
    <property type="project" value="UniProtKB-EC"/>
</dbReference>
<dbReference type="InterPro" id="IPR024766">
    <property type="entry name" value="Znf_RING_H2"/>
</dbReference>
<dbReference type="GO" id="GO:0008270">
    <property type="term" value="F:zinc ion binding"/>
    <property type="evidence" value="ECO:0007669"/>
    <property type="project" value="UniProtKB-KW"/>
</dbReference>
<keyword evidence="10" id="KW-0862">Zinc</keyword>
<comment type="pathway">
    <text evidence="3">Protein modification; protein ubiquitination.</text>
</comment>
<dbReference type="Gene3D" id="3.30.40.10">
    <property type="entry name" value="Zinc/RING finger domain, C3HC4 (zinc finger)"/>
    <property type="match status" value="1"/>
</dbReference>
<evidence type="ECO:0000256" key="11">
    <source>
        <dbReference type="ARBA" id="ARBA00022989"/>
    </source>
</evidence>
<dbReference type="InterPro" id="IPR044600">
    <property type="entry name" value="ATL1/ATL16-like"/>
</dbReference>
<dbReference type="GO" id="GO:0016020">
    <property type="term" value="C:membrane"/>
    <property type="evidence" value="ECO:0007669"/>
    <property type="project" value="UniProtKB-SubCell"/>
</dbReference>
<dbReference type="Gene3D" id="1.20.140.40">
    <property type="entry name" value="Invertase/pectin methylesterase inhibitor family protein"/>
    <property type="match status" value="1"/>
</dbReference>
<evidence type="ECO:0000256" key="8">
    <source>
        <dbReference type="ARBA" id="ARBA00022771"/>
    </source>
</evidence>
<evidence type="ECO:0000256" key="2">
    <source>
        <dbReference type="ARBA" id="ARBA00004167"/>
    </source>
</evidence>
<keyword evidence="12" id="KW-0472">Membrane</keyword>
<comment type="caution">
    <text evidence="15">The sequence shown here is derived from an EMBL/GenBank/DDBJ whole genome shotgun (WGS) entry which is preliminary data.</text>
</comment>
<evidence type="ECO:0000313" key="16">
    <source>
        <dbReference type="Proteomes" id="UP000813462"/>
    </source>
</evidence>
<evidence type="ECO:0000256" key="7">
    <source>
        <dbReference type="ARBA" id="ARBA00022723"/>
    </source>
</evidence>
<sequence>MRRLFVPIRRRRTGPCVAQLQHAFHVQCIDAWFQSHSNCPLCRAPVRSDFPVHLPETSTQTIITVNEQPEVEAELRGSSESSMPEVLSSEWCRRKPMELESVAVEVPCTRVRSMDEMGLGSHEFGSHRQFIGIESENWTGILVSIRSYKDVEVWVKVAISDADQCESALKGKEPAMVEKNQIFRQLCNNVLAIVKVLAEK</sequence>
<accession>A0A978U9J3</accession>
<feature type="domain" description="Zinc finger RING-H2-type" evidence="14">
    <location>
        <begin position="19"/>
        <end position="43"/>
    </location>
</feature>
<dbReference type="PANTHER" id="PTHR46913:SF1">
    <property type="entry name" value="RING-H2 FINGER PROTEIN ATL16"/>
    <property type="match status" value="1"/>
</dbReference>
<dbReference type="GO" id="GO:0016567">
    <property type="term" value="P:protein ubiquitination"/>
    <property type="evidence" value="ECO:0007669"/>
    <property type="project" value="InterPro"/>
</dbReference>
<reference evidence="15" key="1">
    <citation type="journal article" date="2021" name="Front. Plant Sci.">
        <title>Chromosome-Scale Genome Assembly for Chinese Sour Jujube and Insights Into Its Genome Evolution and Domestication Signature.</title>
        <authorList>
            <person name="Shen L.-Y."/>
            <person name="Luo H."/>
            <person name="Wang X.-L."/>
            <person name="Wang X.-M."/>
            <person name="Qiu X.-J."/>
            <person name="Liu H."/>
            <person name="Zhou S.-S."/>
            <person name="Jia K.-H."/>
            <person name="Nie S."/>
            <person name="Bao Y.-T."/>
            <person name="Zhang R.-G."/>
            <person name="Yun Q.-Z."/>
            <person name="Chai Y.-H."/>
            <person name="Lu J.-Y."/>
            <person name="Li Y."/>
            <person name="Zhao S.-W."/>
            <person name="Mao J.-F."/>
            <person name="Jia S.-G."/>
            <person name="Mao Y.-M."/>
        </authorList>
    </citation>
    <scope>NUCLEOTIDE SEQUENCE</scope>
    <source>
        <strain evidence="15">AT0</strain>
        <tissue evidence="15">Leaf</tissue>
    </source>
</reference>
<evidence type="ECO:0000256" key="12">
    <source>
        <dbReference type="ARBA" id="ARBA00023136"/>
    </source>
</evidence>
<evidence type="ECO:0000256" key="9">
    <source>
        <dbReference type="ARBA" id="ARBA00022786"/>
    </source>
</evidence>
<evidence type="ECO:0000256" key="4">
    <source>
        <dbReference type="ARBA" id="ARBA00012483"/>
    </source>
</evidence>
<keyword evidence="9" id="KW-0833">Ubl conjugation pathway</keyword>
<keyword evidence="5" id="KW-0808">Transferase</keyword>
<keyword evidence="11" id="KW-1133">Transmembrane helix</keyword>
<organism evidence="15 16">
    <name type="scientific">Ziziphus jujuba var. spinosa</name>
    <dbReference type="NCBI Taxonomy" id="714518"/>
    <lineage>
        <taxon>Eukaryota</taxon>
        <taxon>Viridiplantae</taxon>
        <taxon>Streptophyta</taxon>
        <taxon>Embryophyta</taxon>
        <taxon>Tracheophyta</taxon>
        <taxon>Spermatophyta</taxon>
        <taxon>Magnoliopsida</taxon>
        <taxon>eudicotyledons</taxon>
        <taxon>Gunneridae</taxon>
        <taxon>Pentapetalae</taxon>
        <taxon>rosids</taxon>
        <taxon>fabids</taxon>
        <taxon>Rosales</taxon>
        <taxon>Rhamnaceae</taxon>
        <taxon>Paliureae</taxon>
        <taxon>Ziziphus</taxon>
    </lineage>
</organism>
<keyword evidence="7" id="KW-0479">Metal-binding</keyword>
<keyword evidence="6" id="KW-0812">Transmembrane</keyword>
<evidence type="ECO:0000256" key="6">
    <source>
        <dbReference type="ARBA" id="ARBA00022692"/>
    </source>
</evidence>
<evidence type="ECO:0000256" key="5">
    <source>
        <dbReference type="ARBA" id="ARBA00022679"/>
    </source>
</evidence>
<evidence type="ECO:0000313" key="15">
    <source>
        <dbReference type="EMBL" id="KAH7511236.1"/>
    </source>
</evidence>
<dbReference type="Proteomes" id="UP000813462">
    <property type="component" value="Unassembled WGS sequence"/>
</dbReference>
<dbReference type="SUPFAM" id="SSF101148">
    <property type="entry name" value="Plant invertase/pectin methylesterase inhibitor"/>
    <property type="match status" value="1"/>
</dbReference>
<evidence type="ECO:0000256" key="13">
    <source>
        <dbReference type="ARBA" id="ARBA00024209"/>
    </source>
</evidence>